<gene>
    <name evidence="3" type="ORF">VPK24_17490</name>
</gene>
<evidence type="ECO:0000259" key="2">
    <source>
        <dbReference type="Pfam" id="PF00535"/>
    </source>
</evidence>
<dbReference type="RefSeq" id="WP_393015366.1">
    <property type="nucleotide sequence ID" value="NZ_JAZAQF010000091.1"/>
</dbReference>
<sequence length="372" mass="41873">MNSGMPQQEFVIPAVVEKPVLLSVVIPCYNHGEFLNEAIASVESCGGSHWEIIVVNDGSTDPLTLEQLSVLKAQGYQVIDQENQGLSAARNCGIRAAKGCYILPLDADNCVKLPYLTRAIELLEQHPDVGVVYGNLERFGAESGLVQVPRFSVDLLLRGNAIDACAVFRRSIWSDIGGYDSKIPDQLGYEDWDFWLSIAERGWQFLHLEAVGFAYRCRPASMVSGCNIPEQRSRLFQYICAKHAKLYATHFPAVFAGKEAERLAAMIECEQLQNDLLDAQEALTLEHDRLQQLRDRQVSQLAELAELRQSQSFLKSELDRLLVHCAAQSEQIQAQQMQLQQMSATLELTQAAAQMHWWLRLKRRLKRGLMLN</sequence>
<dbReference type="Pfam" id="PF00535">
    <property type="entry name" value="Glycos_transf_2"/>
    <property type="match status" value="1"/>
</dbReference>
<evidence type="ECO:0000313" key="4">
    <source>
        <dbReference type="Proteomes" id="UP001604335"/>
    </source>
</evidence>
<dbReference type="PANTHER" id="PTHR43685">
    <property type="entry name" value="GLYCOSYLTRANSFERASE"/>
    <property type="match status" value="1"/>
</dbReference>
<evidence type="ECO:0000313" key="3">
    <source>
        <dbReference type="EMBL" id="MFG3819443.1"/>
    </source>
</evidence>
<dbReference type="Proteomes" id="UP001604335">
    <property type="component" value="Unassembled WGS sequence"/>
</dbReference>
<keyword evidence="1" id="KW-0175">Coiled coil</keyword>
<dbReference type="EMBL" id="JAZAQF010000091">
    <property type="protein sequence ID" value="MFG3819443.1"/>
    <property type="molecule type" value="Genomic_DNA"/>
</dbReference>
<name>A0ABW7CF27_9CYAN</name>
<proteinExistence type="predicted"/>
<keyword evidence="3" id="KW-0328">Glycosyltransferase</keyword>
<reference evidence="4" key="1">
    <citation type="journal article" date="2024" name="Algal Res.">
        <title>Biochemical, toxicological and genomic investigation of a high-biomass producing Limnothrix strain isolated from Italian shallow drinking water reservoir.</title>
        <authorList>
            <person name="Simonazzi M."/>
            <person name="Shishido T.K."/>
            <person name="Delbaje E."/>
            <person name="Wahlsten M."/>
            <person name="Fewer D.P."/>
            <person name="Sivonen K."/>
            <person name="Pezzolesi L."/>
            <person name="Pistocchi R."/>
        </authorList>
    </citation>
    <scope>NUCLEOTIDE SEQUENCE [LARGE SCALE GENOMIC DNA]</scope>
    <source>
        <strain evidence="4">LRLZ20PSL1</strain>
    </source>
</reference>
<dbReference type="CDD" id="cd00761">
    <property type="entry name" value="Glyco_tranf_GTA_type"/>
    <property type="match status" value="1"/>
</dbReference>
<dbReference type="Gene3D" id="3.90.550.10">
    <property type="entry name" value="Spore Coat Polysaccharide Biosynthesis Protein SpsA, Chain A"/>
    <property type="match status" value="1"/>
</dbReference>
<feature type="domain" description="Glycosyltransferase 2-like" evidence="2">
    <location>
        <begin position="23"/>
        <end position="148"/>
    </location>
</feature>
<dbReference type="InterPro" id="IPR029044">
    <property type="entry name" value="Nucleotide-diphossugar_trans"/>
</dbReference>
<dbReference type="InterPro" id="IPR050834">
    <property type="entry name" value="Glycosyltransf_2"/>
</dbReference>
<evidence type="ECO:0000256" key="1">
    <source>
        <dbReference type="SAM" id="Coils"/>
    </source>
</evidence>
<protein>
    <submittedName>
        <fullName evidence="3">Glycosyltransferase</fullName>
        <ecNumber evidence="3">2.4.-.-</ecNumber>
    </submittedName>
</protein>
<accession>A0ABW7CF27</accession>
<feature type="coiled-coil region" evidence="1">
    <location>
        <begin position="262"/>
        <end position="310"/>
    </location>
</feature>
<dbReference type="PANTHER" id="PTHR43685:SF2">
    <property type="entry name" value="GLYCOSYLTRANSFERASE 2-LIKE DOMAIN-CONTAINING PROTEIN"/>
    <property type="match status" value="1"/>
</dbReference>
<dbReference type="InterPro" id="IPR001173">
    <property type="entry name" value="Glyco_trans_2-like"/>
</dbReference>
<dbReference type="SUPFAM" id="SSF53448">
    <property type="entry name" value="Nucleotide-diphospho-sugar transferases"/>
    <property type="match status" value="1"/>
</dbReference>
<dbReference type="GO" id="GO:0016757">
    <property type="term" value="F:glycosyltransferase activity"/>
    <property type="evidence" value="ECO:0007669"/>
    <property type="project" value="UniProtKB-KW"/>
</dbReference>
<dbReference type="EC" id="2.4.-.-" evidence="3"/>
<organism evidence="3 4">
    <name type="scientific">Limnothrix redekei LRLZ20PSL1</name>
    <dbReference type="NCBI Taxonomy" id="3112953"/>
    <lineage>
        <taxon>Bacteria</taxon>
        <taxon>Bacillati</taxon>
        <taxon>Cyanobacteriota</taxon>
        <taxon>Cyanophyceae</taxon>
        <taxon>Pseudanabaenales</taxon>
        <taxon>Pseudanabaenaceae</taxon>
        <taxon>Limnothrix</taxon>
    </lineage>
</organism>
<keyword evidence="4" id="KW-1185">Reference proteome</keyword>
<keyword evidence="3" id="KW-0808">Transferase</keyword>
<comment type="caution">
    <text evidence="3">The sequence shown here is derived from an EMBL/GenBank/DDBJ whole genome shotgun (WGS) entry which is preliminary data.</text>
</comment>